<dbReference type="KEGG" id="pnd:Pla175_35920"/>
<keyword evidence="2" id="KW-0479">Metal-binding</keyword>
<keyword evidence="7" id="KW-1185">Reference proteome</keyword>
<gene>
    <name evidence="6" type="primary">crnA</name>
    <name evidence="6" type="ORF">Pla175_35920</name>
</gene>
<evidence type="ECO:0000256" key="1">
    <source>
        <dbReference type="ARBA" id="ARBA00001947"/>
    </source>
</evidence>
<dbReference type="EC" id="3.5.2.10" evidence="6"/>
<evidence type="ECO:0000313" key="6">
    <source>
        <dbReference type="EMBL" id="QDU90190.1"/>
    </source>
</evidence>
<dbReference type="OrthoDB" id="9801445at2"/>
<dbReference type="GO" id="GO:0016811">
    <property type="term" value="F:hydrolase activity, acting on carbon-nitrogen (but not peptide) bonds, in linear amides"/>
    <property type="evidence" value="ECO:0007669"/>
    <property type="project" value="TreeGrafter"/>
</dbReference>
<dbReference type="Pfam" id="PF02633">
    <property type="entry name" value="Creatininase"/>
    <property type="match status" value="1"/>
</dbReference>
<proteinExistence type="inferred from homology"/>
<dbReference type="GO" id="GO:0047789">
    <property type="term" value="F:creatininase activity"/>
    <property type="evidence" value="ECO:0007669"/>
    <property type="project" value="UniProtKB-EC"/>
</dbReference>
<sequence>MSRSLYSPPGALPPACVAIAAGGVEVGDAPFGDPCRRAGAHPAAKFCIIDNAVNNAGALASIGASPCHSLQVLRCGRAASTACTTHFNPEVRTMAIRNHVLLETNYRRLRDHPPRVAVLPWGATEAHNYHLPYGTDAIQATSFAQRAAELAAADGARVIVLPVIPFGNDQQQLDQVCTISITTPTATALLRDIARSLVAQGIDRLVIVNAHGGNQFQPLVRDLQSELPILIVVANFYQMVPDVRAAVFDAPGDHADETETSLMLHLRPDLVELHRAGAGERIAPAIDGLRQPGFWTPRPWSACHPDTGSGDPSLATAQKGQSYFDAIVRSLATALVDLSAANKGDLPYLR</sequence>
<dbReference type="PANTHER" id="PTHR35005:SF1">
    <property type="entry name" value="2-AMINO-5-FORMYLAMINO-6-RIBOSYLAMINOPYRIMIDIN-4(3H)-ONE 5'-MONOPHOSPHATE DEFORMYLASE"/>
    <property type="match status" value="1"/>
</dbReference>
<keyword evidence="3 6" id="KW-0378">Hydrolase</keyword>
<evidence type="ECO:0000256" key="2">
    <source>
        <dbReference type="ARBA" id="ARBA00022723"/>
    </source>
</evidence>
<dbReference type="EMBL" id="CP036291">
    <property type="protein sequence ID" value="QDU90190.1"/>
    <property type="molecule type" value="Genomic_DNA"/>
</dbReference>
<dbReference type="AlphaFoldDB" id="A0A518DFE6"/>
<evidence type="ECO:0000313" key="7">
    <source>
        <dbReference type="Proteomes" id="UP000317429"/>
    </source>
</evidence>
<accession>A0A518DFE6</accession>
<evidence type="ECO:0000256" key="3">
    <source>
        <dbReference type="ARBA" id="ARBA00022801"/>
    </source>
</evidence>
<dbReference type="GO" id="GO:0009231">
    <property type="term" value="P:riboflavin biosynthetic process"/>
    <property type="evidence" value="ECO:0007669"/>
    <property type="project" value="TreeGrafter"/>
</dbReference>
<organism evidence="6 7">
    <name type="scientific">Pirellulimonas nuda</name>
    <dbReference type="NCBI Taxonomy" id="2528009"/>
    <lineage>
        <taxon>Bacteria</taxon>
        <taxon>Pseudomonadati</taxon>
        <taxon>Planctomycetota</taxon>
        <taxon>Planctomycetia</taxon>
        <taxon>Pirellulales</taxon>
        <taxon>Lacipirellulaceae</taxon>
        <taxon>Pirellulimonas</taxon>
    </lineage>
</organism>
<name>A0A518DFE6_9BACT</name>
<dbReference type="GO" id="GO:0046872">
    <property type="term" value="F:metal ion binding"/>
    <property type="evidence" value="ECO:0007669"/>
    <property type="project" value="UniProtKB-KW"/>
</dbReference>
<dbReference type="SUPFAM" id="SSF102215">
    <property type="entry name" value="Creatininase"/>
    <property type="match status" value="1"/>
</dbReference>
<dbReference type="InterPro" id="IPR003785">
    <property type="entry name" value="Creatininase/forma_Hydrolase"/>
</dbReference>
<dbReference type="PANTHER" id="PTHR35005">
    <property type="entry name" value="3-DEHYDRO-SCYLLO-INOSOSE HYDROLASE"/>
    <property type="match status" value="1"/>
</dbReference>
<reference evidence="6 7" key="1">
    <citation type="submission" date="2019-02" db="EMBL/GenBank/DDBJ databases">
        <title>Deep-cultivation of Planctomycetes and their phenomic and genomic characterization uncovers novel biology.</title>
        <authorList>
            <person name="Wiegand S."/>
            <person name="Jogler M."/>
            <person name="Boedeker C."/>
            <person name="Pinto D."/>
            <person name="Vollmers J."/>
            <person name="Rivas-Marin E."/>
            <person name="Kohn T."/>
            <person name="Peeters S.H."/>
            <person name="Heuer A."/>
            <person name="Rast P."/>
            <person name="Oberbeckmann S."/>
            <person name="Bunk B."/>
            <person name="Jeske O."/>
            <person name="Meyerdierks A."/>
            <person name="Storesund J.E."/>
            <person name="Kallscheuer N."/>
            <person name="Luecker S."/>
            <person name="Lage O.M."/>
            <person name="Pohl T."/>
            <person name="Merkel B.J."/>
            <person name="Hornburger P."/>
            <person name="Mueller R.-W."/>
            <person name="Bruemmer F."/>
            <person name="Labrenz M."/>
            <person name="Spormann A.M."/>
            <person name="Op den Camp H."/>
            <person name="Overmann J."/>
            <person name="Amann R."/>
            <person name="Jetten M.S.M."/>
            <person name="Mascher T."/>
            <person name="Medema M.H."/>
            <person name="Devos D.P."/>
            <person name="Kaster A.-K."/>
            <person name="Ovreas L."/>
            <person name="Rohde M."/>
            <person name="Galperin M.Y."/>
            <person name="Jogler C."/>
        </authorList>
    </citation>
    <scope>NUCLEOTIDE SEQUENCE [LARGE SCALE GENOMIC DNA]</scope>
    <source>
        <strain evidence="6 7">Pla175</strain>
    </source>
</reference>
<evidence type="ECO:0000256" key="5">
    <source>
        <dbReference type="ARBA" id="ARBA00024029"/>
    </source>
</evidence>
<dbReference type="Proteomes" id="UP000317429">
    <property type="component" value="Chromosome"/>
</dbReference>
<keyword evidence="4" id="KW-0862">Zinc</keyword>
<dbReference type="InterPro" id="IPR024087">
    <property type="entry name" value="Creatininase-like_sf"/>
</dbReference>
<comment type="similarity">
    <text evidence="5">Belongs to the creatininase superfamily.</text>
</comment>
<comment type="cofactor">
    <cofactor evidence="1">
        <name>Zn(2+)</name>
        <dbReference type="ChEBI" id="CHEBI:29105"/>
    </cofactor>
</comment>
<dbReference type="Gene3D" id="3.40.50.10310">
    <property type="entry name" value="Creatininase"/>
    <property type="match status" value="1"/>
</dbReference>
<evidence type="ECO:0000256" key="4">
    <source>
        <dbReference type="ARBA" id="ARBA00022833"/>
    </source>
</evidence>
<protein>
    <submittedName>
        <fullName evidence="6">Creatinine amidohydrolase</fullName>
        <ecNumber evidence="6">3.5.2.10</ecNumber>
    </submittedName>
</protein>